<reference evidence="3 4" key="1">
    <citation type="journal article" date="2021" name="BMC Biol.">
        <title>Horizontally acquired antibacterial genes associated with adaptive radiation of ladybird beetles.</title>
        <authorList>
            <person name="Li H.S."/>
            <person name="Tang X.F."/>
            <person name="Huang Y.H."/>
            <person name="Xu Z.Y."/>
            <person name="Chen M.L."/>
            <person name="Du X.Y."/>
            <person name="Qiu B.Y."/>
            <person name="Chen P.T."/>
            <person name="Zhang W."/>
            <person name="Slipinski A."/>
            <person name="Escalona H.E."/>
            <person name="Waterhouse R.M."/>
            <person name="Zwick A."/>
            <person name="Pang H."/>
        </authorList>
    </citation>
    <scope>NUCLEOTIDE SEQUENCE [LARGE SCALE GENOMIC DNA]</scope>
    <source>
        <strain evidence="3">SYSU2018</strain>
    </source>
</reference>
<evidence type="ECO:0000256" key="1">
    <source>
        <dbReference type="SAM" id="SignalP"/>
    </source>
</evidence>
<dbReference type="PROSITE" id="PS51034">
    <property type="entry name" value="ZP_2"/>
    <property type="match status" value="1"/>
</dbReference>
<sequence>MALSYSVTYTFSLFILTILDLTSHVIVNAANLPHATNSPEIPSDVSVNCNSDQIEVKINTRSGRFNGMIYPRGLSKNSTCMGEWVQRPAPIRYTLPLRGCNTMSTEL</sequence>
<feature type="domain" description="ZP" evidence="2">
    <location>
        <begin position="48"/>
        <end position="107"/>
    </location>
</feature>
<feature type="non-terminal residue" evidence="3">
    <location>
        <position position="107"/>
    </location>
</feature>
<keyword evidence="1" id="KW-0732">Signal</keyword>
<dbReference type="EMBL" id="JABFTP020000185">
    <property type="protein sequence ID" value="KAL3286545.1"/>
    <property type="molecule type" value="Genomic_DNA"/>
</dbReference>
<evidence type="ECO:0000313" key="3">
    <source>
        <dbReference type="EMBL" id="KAL3286545.1"/>
    </source>
</evidence>
<organism evidence="3 4">
    <name type="scientific">Cryptolaemus montrouzieri</name>
    <dbReference type="NCBI Taxonomy" id="559131"/>
    <lineage>
        <taxon>Eukaryota</taxon>
        <taxon>Metazoa</taxon>
        <taxon>Ecdysozoa</taxon>
        <taxon>Arthropoda</taxon>
        <taxon>Hexapoda</taxon>
        <taxon>Insecta</taxon>
        <taxon>Pterygota</taxon>
        <taxon>Neoptera</taxon>
        <taxon>Endopterygota</taxon>
        <taxon>Coleoptera</taxon>
        <taxon>Polyphaga</taxon>
        <taxon>Cucujiformia</taxon>
        <taxon>Coccinelloidea</taxon>
        <taxon>Coccinellidae</taxon>
        <taxon>Scymninae</taxon>
        <taxon>Scymnini</taxon>
        <taxon>Cryptolaemus</taxon>
    </lineage>
</organism>
<feature type="chain" id="PRO_5044844539" description="ZP domain-containing protein" evidence="1">
    <location>
        <begin position="30"/>
        <end position="107"/>
    </location>
</feature>
<proteinExistence type="predicted"/>
<dbReference type="AlphaFoldDB" id="A0ABD2P6N3"/>
<comment type="caution">
    <text evidence="3">The sequence shown here is derived from an EMBL/GenBank/DDBJ whole genome shotgun (WGS) entry which is preliminary data.</text>
</comment>
<evidence type="ECO:0000259" key="2">
    <source>
        <dbReference type="PROSITE" id="PS51034"/>
    </source>
</evidence>
<feature type="signal peptide" evidence="1">
    <location>
        <begin position="1"/>
        <end position="29"/>
    </location>
</feature>
<keyword evidence="4" id="KW-1185">Reference proteome</keyword>
<gene>
    <name evidence="3" type="ORF">HHI36_001050</name>
</gene>
<protein>
    <recommendedName>
        <fullName evidence="2">ZP domain-containing protein</fullName>
    </recommendedName>
</protein>
<name>A0ABD2P6N3_9CUCU</name>
<dbReference type="Proteomes" id="UP001516400">
    <property type="component" value="Unassembled WGS sequence"/>
</dbReference>
<dbReference type="InterPro" id="IPR001507">
    <property type="entry name" value="ZP_dom"/>
</dbReference>
<accession>A0ABD2P6N3</accession>
<evidence type="ECO:0000313" key="4">
    <source>
        <dbReference type="Proteomes" id="UP001516400"/>
    </source>
</evidence>